<dbReference type="EMBL" id="LBWL01000004">
    <property type="protein sequence ID" value="KKR09480.1"/>
    <property type="molecule type" value="Genomic_DNA"/>
</dbReference>
<organism evidence="1 2">
    <name type="scientific">Candidatus Yanofskybacteria bacterium GW2011_GWD1_39_16</name>
    <dbReference type="NCBI Taxonomy" id="1619030"/>
    <lineage>
        <taxon>Bacteria</taxon>
        <taxon>Candidatus Yanofskyibacteriota</taxon>
    </lineage>
</organism>
<proteinExistence type="predicted"/>
<evidence type="ECO:0008006" key="3">
    <source>
        <dbReference type="Google" id="ProtNLM"/>
    </source>
</evidence>
<comment type="caution">
    <text evidence="1">The sequence shown here is derived from an EMBL/GenBank/DDBJ whole genome shotgun (WGS) entry which is preliminary data.</text>
</comment>
<dbReference type="SUPFAM" id="SSF53756">
    <property type="entry name" value="UDP-Glycosyltransferase/glycogen phosphorylase"/>
    <property type="match status" value="1"/>
</dbReference>
<reference evidence="1 2" key="1">
    <citation type="journal article" date="2015" name="Nature">
        <title>rRNA introns, odd ribosomes, and small enigmatic genomes across a large radiation of phyla.</title>
        <authorList>
            <person name="Brown C.T."/>
            <person name="Hug L.A."/>
            <person name="Thomas B.C."/>
            <person name="Sharon I."/>
            <person name="Castelle C.J."/>
            <person name="Singh A."/>
            <person name="Wilkins M.J."/>
            <person name="Williams K.H."/>
            <person name="Banfield J.F."/>
        </authorList>
    </citation>
    <scope>NUCLEOTIDE SEQUENCE [LARGE SCALE GENOMIC DNA]</scope>
</reference>
<accession>A0A837HSI4</accession>
<sequence length="156" mass="18186">AQFIYIGQGGIKSSDPMAQFVYGKDLFTTLPDNQREAMLSYPPNVWPYVLSTLQADIAIAPLEKNEFNRHKSTCKYLEYSINKIPAVYSKWFYGQDIQHGFNGLLADTPEEWYDCLRLLIKNDIMRKEIGNNSFNSVMEKDDIRKYIDNWIDEVLK</sequence>
<dbReference type="AlphaFoldDB" id="A0A837HSI4"/>
<evidence type="ECO:0000313" key="2">
    <source>
        <dbReference type="Proteomes" id="UP000033996"/>
    </source>
</evidence>
<dbReference type="Proteomes" id="UP000033996">
    <property type="component" value="Unassembled WGS sequence"/>
</dbReference>
<dbReference type="Gene3D" id="3.40.50.2000">
    <property type="entry name" value="Glycogen Phosphorylase B"/>
    <property type="match status" value="1"/>
</dbReference>
<name>A0A837HSI4_9BACT</name>
<evidence type="ECO:0000313" key="1">
    <source>
        <dbReference type="EMBL" id="KKR09480.1"/>
    </source>
</evidence>
<feature type="non-terminal residue" evidence="1">
    <location>
        <position position="1"/>
    </location>
</feature>
<gene>
    <name evidence="1" type="ORF">UT35_C0004G0019</name>
</gene>
<protein>
    <recommendedName>
        <fullName evidence="3">Glycosyl transferase group 1</fullName>
    </recommendedName>
</protein>